<name>A0A552DL11_MICAE</name>
<protein>
    <recommendedName>
        <fullName evidence="5">Calx-beta domain-containing protein</fullName>
    </recommendedName>
</protein>
<dbReference type="Pfam" id="PF00353">
    <property type="entry name" value="HemolysinCabind"/>
    <property type="match status" value="3"/>
</dbReference>
<dbReference type="InterPro" id="IPR003644">
    <property type="entry name" value="Calx_beta"/>
</dbReference>
<proteinExistence type="predicted"/>
<dbReference type="Pfam" id="PF03160">
    <property type="entry name" value="Calx-beta"/>
    <property type="match status" value="1"/>
</dbReference>
<keyword evidence="1" id="KW-0732">Signal</keyword>
<organism evidence="6 7">
    <name type="scientific">Microcystis aeruginosa Ma_SC_T_19800800_S464</name>
    <dbReference type="NCBI Taxonomy" id="2486257"/>
    <lineage>
        <taxon>Bacteria</taxon>
        <taxon>Bacillati</taxon>
        <taxon>Cyanobacteriota</taxon>
        <taxon>Cyanophyceae</taxon>
        <taxon>Oscillatoriophycideae</taxon>
        <taxon>Chroococcales</taxon>
        <taxon>Microcystaceae</taxon>
        <taxon>Microcystis</taxon>
    </lineage>
</organism>
<feature type="domain" description="Calx-beta" evidence="5">
    <location>
        <begin position="345"/>
        <end position="447"/>
    </location>
</feature>
<dbReference type="GO" id="GO:0007154">
    <property type="term" value="P:cell communication"/>
    <property type="evidence" value="ECO:0007669"/>
    <property type="project" value="InterPro"/>
</dbReference>
<evidence type="ECO:0000313" key="6">
    <source>
        <dbReference type="EMBL" id="TRU22914.1"/>
    </source>
</evidence>
<dbReference type="EMBL" id="SFBL01000161">
    <property type="protein sequence ID" value="TRU22914.1"/>
    <property type="molecule type" value="Genomic_DNA"/>
</dbReference>
<dbReference type="Gene3D" id="2.150.10.10">
    <property type="entry name" value="Serralysin-like metalloprotease, C-terminal"/>
    <property type="match status" value="1"/>
</dbReference>
<evidence type="ECO:0000256" key="1">
    <source>
        <dbReference type="ARBA" id="ARBA00022729"/>
    </source>
</evidence>
<evidence type="ECO:0000313" key="7">
    <source>
        <dbReference type="Proteomes" id="UP000319313"/>
    </source>
</evidence>
<keyword evidence="3" id="KW-0106">Calcium</keyword>
<accession>A0A552DL11</accession>
<gene>
    <name evidence="6" type="ORF">EWV81_17410</name>
</gene>
<dbReference type="Gene3D" id="2.130.10.10">
    <property type="entry name" value="YVTN repeat-like/Quinoprotein amine dehydrogenase"/>
    <property type="match status" value="1"/>
</dbReference>
<dbReference type="Proteomes" id="UP000319313">
    <property type="component" value="Unassembled WGS sequence"/>
</dbReference>
<dbReference type="SUPFAM" id="SSF51120">
    <property type="entry name" value="beta-Roll"/>
    <property type="match status" value="1"/>
</dbReference>
<dbReference type="SUPFAM" id="SSF50969">
    <property type="entry name" value="YVTN repeat-like/Quinoprotein amine dehydrogenase"/>
    <property type="match status" value="1"/>
</dbReference>
<dbReference type="InterPro" id="IPR015943">
    <property type="entry name" value="WD40/YVTN_repeat-like_dom_sf"/>
</dbReference>
<evidence type="ECO:0000256" key="4">
    <source>
        <dbReference type="ARBA" id="ARBA00023065"/>
    </source>
</evidence>
<comment type="caution">
    <text evidence="6">The sequence shown here is derived from an EMBL/GenBank/DDBJ whole genome shotgun (WGS) entry which is preliminary data.</text>
</comment>
<keyword evidence="4" id="KW-0813">Transport</keyword>
<dbReference type="PROSITE" id="PS00330">
    <property type="entry name" value="HEMOLYSIN_CALCIUM"/>
    <property type="match status" value="1"/>
</dbReference>
<dbReference type="Gene3D" id="2.60.40.2030">
    <property type="match status" value="2"/>
</dbReference>
<dbReference type="PANTHER" id="PTHR11878:SF65">
    <property type="entry name" value="NA_CA-EXCHANGE PROTEIN, ISOFORM G"/>
    <property type="match status" value="1"/>
</dbReference>
<evidence type="ECO:0000256" key="3">
    <source>
        <dbReference type="ARBA" id="ARBA00022837"/>
    </source>
</evidence>
<dbReference type="InterPro" id="IPR011044">
    <property type="entry name" value="Quino_amine_DH_bsu"/>
</dbReference>
<dbReference type="SMART" id="SM00237">
    <property type="entry name" value="Calx_beta"/>
    <property type="match status" value="2"/>
</dbReference>
<feature type="domain" description="Calx-beta" evidence="5">
    <location>
        <begin position="460"/>
        <end position="560"/>
    </location>
</feature>
<dbReference type="PANTHER" id="PTHR11878">
    <property type="entry name" value="SODIUM/CALCIUM EXCHANGER"/>
    <property type="match status" value="1"/>
</dbReference>
<dbReference type="PRINTS" id="PR00313">
    <property type="entry name" value="CABNDNGRPT"/>
</dbReference>
<dbReference type="SUPFAM" id="SSF141072">
    <property type="entry name" value="CalX-like"/>
    <property type="match status" value="2"/>
</dbReference>
<dbReference type="InterPro" id="IPR013211">
    <property type="entry name" value="LVIVD"/>
</dbReference>
<reference evidence="6 7" key="1">
    <citation type="submission" date="2019-01" db="EMBL/GenBank/DDBJ databases">
        <title>Coherence of Microcystis species and biogeography revealed through population genomics.</title>
        <authorList>
            <person name="Perez-Carrascal O.M."/>
            <person name="Terrat Y."/>
            <person name="Giani A."/>
            <person name="Fortin N."/>
            <person name="Tromas N."/>
            <person name="Shapiro B.J."/>
        </authorList>
    </citation>
    <scope>NUCLEOTIDE SEQUENCE [LARGE SCALE GENOMIC DNA]</scope>
    <source>
        <strain evidence="6">Ma_SC_T_19800800_S464</strain>
    </source>
</reference>
<dbReference type="AlphaFoldDB" id="A0A552DL11"/>
<dbReference type="InterPro" id="IPR038081">
    <property type="entry name" value="CalX-like_sf"/>
</dbReference>
<dbReference type="InterPro" id="IPR011049">
    <property type="entry name" value="Serralysin-like_metalloprot_C"/>
</dbReference>
<dbReference type="GO" id="GO:0030001">
    <property type="term" value="P:metal ion transport"/>
    <property type="evidence" value="ECO:0007669"/>
    <property type="project" value="TreeGrafter"/>
</dbReference>
<dbReference type="InterPro" id="IPR018511">
    <property type="entry name" value="Hemolysin-typ_Ca-bd_CS"/>
</dbReference>
<dbReference type="GO" id="GO:0016020">
    <property type="term" value="C:membrane"/>
    <property type="evidence" value="ECO:0007669"/>
    <property type="project" value="InterPro"/>
</dbReference>
<evidence type="ECO:0000259" key="5">
    <source>
        <dbReference type="SMART" id="SM00237"/>
    </source>
</evidence>
<dbReference type="InterPro" id="IPR001343">
    <property type="entry name" value="Hemolysn_Ca-bd"/>
</dbReference>
<dbReference type="InterPro" id="IPR051171">
    <property type="entry name" value="CaCA"/>
</dbReference>
<dbReference type="Pfam" id="PF08309">
    <property type="entry name" value="LVIVD"/>
    <property type="match status" value="6"/>
</dbReference>
<dbReference type="GO" id="GO:0005509">
    <property type="term" value="F:calcium ion binding"/>
    <property type="evidence" value="ECO:0007669"/>
    <property type="project" value="InterPro"/>
</dbReference>
<evidence type="ECO:0000256" key="2">
    <source>
        <dbReference type="ARBA" id="ARBA00022737"/>
    </source>
</evidence>
<keyword evidence="2" id="KW-0677">Repeat</keyword>
<sequence length="857" mass="87791">MATMIIDGQLTAVEQSNPTPALVASYQGLRNARDVRVIGNYAYLADFSSTTADLKIVNISTPAAPVLVGQSNATNVISDVDFSNGYVYAADGTSGLRVIDVSNPSSPNLKSTYNSPGDAQDVKIVGNYAYVADGKSGLQIVNISNPNSPVIQGNAPAPDDVTGVKGSVSGVDIVGNYAYIISYLRQSGFGELQIFNISNPNSPVKLGESTFSISTQDILYSVQVAGNYAYVATGSRGLKIIDISNPISPTLKGEYFGSRSASAEDVQVVGNYAYVAYGVAGLDIIDISNPSSPILAASYAPVTEAYGPFGIVQKVTNYVTSVEVVNNYAYLTVQAAKDLGGLWILDVNQFTGTNQPPSVGLVVSPASVTEDGTQNLIYTFTRSGSTTNALTVNYTLGGTATLNTDYTRTGTTNTVTFAGGSSTATVTVDPTADTIVESNETVILTLAAGTGYTIGTPNAVTGTINNDDSTVTSQLSINNITVVEGKDNNATLTVTVNNPNPQPISVNYTTAPVNATANVDYTSKTGTLTIAANTSTATISIPILNDNLNEANETFAINLSNPVNATLTNNKGIVTISDTLTANVTTTLTANVENLTLTGTTNINGTGNAANNILTGNSGKNTLTGSAGNDTLNQSSVTYTLGNNLENLTLTGTANINGTGNTLNNIITGNSGNNILNGGTGIDTLIGQSSVTYTLGNNLENLTLTGTANINGTGNTLNNIITGNSGKNTLTGSAGNDTLIGGTGNDTITGGAGSDRFTFNNRNEGIDTITDFLSSQGDKIAVSAAGFGGGLAAGVAITTAQFVLGTTALNASNRLIYNTITGGLFFDGDGTGTIAAIQIATLSSKPTLTASDIVVLV</sequence>
<keyword evidence="4" id="KW-0406">Ion transport</keyword>